<gene>
    <name evidence="1" type="ORF">SAMN05444858_12758</name>
</gene>
<keyword evidence="2" id="KW-1185">Reference proteome</keyword>
<dbReference type="RefSeq" id="WP_139338173.1">
    <property type="nucleotide sequence ID" value="NZ_FTNF01000027.1"/>
</dbReference>
<evidence type="ECO:0000313" key="2">
    <source>
        <dbReference type="Proteomes" id="UP000186004"/>
    </source>
</evidence>
<dbReference type="InterPro" id="IPR036291">
    <property type="entry name" value="NAD(P)-bd_dom_sf"/>
</dbReference>
<dbReference type="SUPFAM" id="SSF51735">
    <property type="entry name" value="NAD(P)-binding Rossmann-fold domains"/>
    <property type="match status" value="1"/>
</dbReference>
<dbReference type="Proteomes" id="UP000186004">
    <property type="component" value="Unassembled WGS sequence"/>
</dbReference>
<dbReference type="EMBL" id="FTNF01000027">
    <property type="protein sequence ID" value="SIR91947.1"/>
    <property type="molecule type" value="Genomic_DNA"/>
</dbReference>
<name>A0A1N7EV65_9ACTN</name>
<organism evidence="1 2">
    <name type="scientific">Micromonospora avicenniae</name>
    <dbReference type="NCBI Taxonomy" id="1198245"/>
    <lineage>
        <taxon>Bacteria</taxon>
        <taxon>Bacillati</taxon>
        <taxon>Actinomycetota</taxon>
        <taxon>Actinomycetes</taxon>
        <taxon>Micromonosporales</taxon>
        <taxon>Micromonosporaceae</taxon>
        <taxon>Micromonospora</taxon>
    </lineage>
</organism>
<dbReference type="STRING" id="1198245.SAMN05444858_12758"/>
<sequence length="123" mass="12295">MGQLDGRVAVVTGSSEGIGFASAPVRTSITGRRKPELDEAVAGIGATRATGVKGDVTDLADLDRLFATIGMAGRSGGTTTASAKPMHVTSMSRTVAELLPSVSTLPKPCVAGSNPAGGTRSQP</sequence>
<accession>A0A1N7EV65</accession>
<dbReference type="Gene3D" id="3.40.50.720">
    <property type="entry name" value="NAD(P)-binding Rossmann-like Domain"/>
    <property type="match status" value="1"/>
</dbReference>
<reference evidence="1 2" key="1">
    <citation type="submission" date="2017-01" db="EMBL/GenBank/DDBJ databases">
        <authorList>
            <person name="Mah S.A."/>
            <person name="Swanson W.J."/>
            <person name="Moy G.W."/>
            <person name="Vacquier V.D."/>
        </authorList>
    </citation>
    <scope>NUCLEOTIDE SEQUENCE [LARGE SCALE GENOMIC DNA]</scope>
    <source>
        <strain evidence="1 2">DSM 45758</strain>
    </source>
</reference>
<dbReference type="OrthoDB" id="9803333at2"/>
<evidence type="ECO:0000313" key="1">
    <source>
        <dbReference type="EMBL" id="SIR91947.1"/>
    </source>
</evidence>
<proteinExistence type="predicted"/>
<protein>
    <recommendedName>
        <fullName evidence="3">Short chain dehydrogenase</fullName>
    </recommendedName>
</protein>
<evidence type="ECO:0008006" key="3">
    <source>
        <dbReference type="Google" id="ProtNLM"/>
    </source>
</evidence>
<dbReference type="AlphaFoldDB" id="A0A1N7EV65"/>